<sequence length="40" mass="4598">MLACARLAPLRPRRDGADARRQKATRRRRGRDVLAPPFLL</sequence>
<gene>
    <name evidence="2" type="ORF">BURPS1710A_1313</name>
</gene>
<dbReference type="EMBL" id="CM000832">
    <property type="protein sequence ID" value="EET07764.1"/>
    <property type="molecule type" value="Genomic_DNA"/>
</dbReference>
<protein>
    <submittedName>
        <fullName evidence="2">Uncharacterized protein</fullName>
    </submittedName>
</protein>
<feature type="region of interest" description="Disordered" evidence="1">
    <location>
        <begin position="12"/>
        <end position="40"/>
    </location>
</feature>
<dbReference type="AlphaFoldDB" id="A0A0E1W5S2"/>
<reference evidence="2" key="1">
    <citation type="submission" date="2009-05" db="EMBL/GenBank/DDBJ databases">
        <authorList>
            <person name="Harkins D.M."/>
            <person name="DeShazer D."/>
            <person name="Woods D.E."/>
            <person name="Brinkac L.M."/>
            <person name="Brown K.A."/>
            <person name="Hung G.C."/>
            <person name="Tuanyok A."/>
            <person name="Zhang B."/>
            <person name="Nierman W.C."/>
        </authorList>
    </citation>
    <scope>NUCLEOTIDE SEQUENCE [LARGE SCALE GENOMIC DNA]</scope>
    <source>
        <strain evidence="2">1710a</strain>
    </source>
</reference>
<proteinExistence type="predicted"/>
<name>A0A0E1W5S2_BURPE</name>
<evidence type="ECO:0000313" key="2">
    <source>
        <dbReference type="EMBL" id="EET07764.1"/>
    </source>
</evidence>
<evidence type="ECO:0000256" key="1">
    <source>
        <dbReference type="SAM" id="MobiDB-lite"/>
    </source>
</evidence>
<accession>A0A0E1W5S2</accession>
<dbReference type="HOGENOM" id="CLU_3306058_0_0_4"/>
<organism evidence="2">
    <name type="scientific">Burkholderia pseudomallei 1710a</name>
    <dbReference type="NCBI Taxonomy" id="320371"/>
    <lineage>
        <taxon>Bacteria</taxon>
        <taxon>Pseudomonadati</taxon>
        <taxon>Pseudomonadota</taxon>
        <taxon>Betaproteobacteria</taxon>
        <taxon>Burkholderiales</taxon>
        <taxon>Burkholderiaceae</taxon>
        <taxon>Burkholderia</taxon>
        <taxon>pseudomallei group</taxon>
    </lineage>
</organism>
<dbReference type="Proteomes" id="UP000001812">
    <property type="component" value="Chromosome I"/>
</dbReference>
<feature type="compositionally biased region" description="Basic and acidic residues" evidence="1">
    <location>
        <begin position="12"/>
        <end position="21"/>
    </location>
</feature>